<evidence type="ECO:0000313" key="3">
    <source>
        <dbReference type="Proteomes" id="UP001596990"/>
    </source>
</evidence>
<keyword evidence="1" id="KW-1133">Transmembrane helix</keyword>
<keyword evidence="3" id="KW-1185">Reference proteome</keyword>
<sequence>MDNNQGTSGTVHKKKSGGMRSWIFIILTVVVVAGIGATAFALLKNSDPMTRYLTAEKETMEEQMSMMDERLTEMMELQDKMLDTPYKSDSTITADFNVEGAEQTFGPMLPMIKGLVSSAKIETTQMLNQETKETFLAFDVLLQGSSLGNAEVYQSEDTTAVKTFLYDDYLSLKNDQLNPFIERMGGTPEPTLDKIPALSDYMTSTLTYEQLEEMGEDYLKAMIKELDSEQFTMEDGVEYEGEKYDKVTLTLTENETKEMIKTLLTTMKETNIQLGGAMESDTQIEDGKAAFDEMIAEVDNMNIPDGVKLDAYLDGDTVVYRDITTKLGPSAEEMATINMKTSYLEESEDAYTSTMDVSVTPENEEGTLVINLVEKGKEESEDTFIVDHDFTFSMDEGDGPSKIGVKANSEFTKGASETTFDLVMEGPMFAGSPMPEIGGTLNTEFNMDGDKADQKVVFGIDFAMEDPMTGNISGDVEFTVDTKTEFSNDLEFPAPSEGETVNLMEASDSEIQQIMMEMQTNLENYYQQMFGSFGAF</sequence>
<comment type="caution">
    <text evidence="2">The sequence shown here is derived from an EMBL/GenBank/DDBJ whole genome shotgun (WGS) entry which is preliminary data.</text>
</comment>
<gene>
    <name evidence="2" type="ORF">ACFQ2J_00385</name>
</gene>
<dbReference type="Proteomes" id="UP001596990">
    <property type="component" value="Unassembled WGS sequence"/>
</dbReference>
<name>A0ABW3KWY7_9BACI</name>
<keyword evidence="1" id="KW-0472">Membrane</keyword>
<evidence type="ECO:0000256" key="1">
    <source>
        <dbReference type="SAM" id="Phobius"/>
    </source>
</evidence>
<proteinExistence type="predicted"/>
<dbReference type="EMBL" id="JBHTKL010000001">
    <property type="protein sequence ID" value="MFD1017637.1"/>
    <property type="molecule type" value="Genomic_DNA"/>
</dbReference>
<reference evidence="3" key="1">
    <citation type="journal article" date="2019" name="Int. J. Syst. Evol. Microbiol.">
        <title>The Global Catalogue of Microorganisms (GCM) 10K type strain sequencing project: providing services to taxonomists for standard genome sequencing and annotation.</title>
        <authorList>
            <consortium name="The Broad Institute Genomics Platform"/>
            <consortium name="The Broad Institute Genome Sequencing Center for Infectious Disease"/>
            <person name="Wu L."/>
            <person name="Ma J."/>
        </authorList>
    </citation>
    <scope>NUCLEOTIDE SEQUENCE [LARGE SCALE GENOMIC DNA]</scope>
    <source>
        <strain evidence="3">CCUG 56607</strain>
    </source>
</reference>
<organism evidence="2 3">
    <name type="scientific">Thalassobacillus hwangdonensis</name>
    <dbReference type="NCBI Taxonomy" id="546108"/>
    <lineage>
        <taxon>Bacteria</taxon>
        <taxon>Bacillati</taxon>
        <taxon>Bacillota</taxon>
        <taxon>Bacilli</taxon>
        <taxon>Bacillales</taxon>
        <taxon>Bacillaceae</taxon>
        <taxon>Thalassobacillus</taxon>
    </lineage>
</organism>
<feature type="transmembrane region" description="Helical" evidence="1">
    <location>
        <begin position="21"/>
        <end position="43"/>
    </location>
</feature>
<accession>A0ABW3KWY7</accession>
<evidence type="ECO:0000313" key="2">
    <source>
        <dbReference type="EMBL" id="MFD1017637.1"/>
    </source>
</evidence>
<protein>
    <submittedName>
        <fullName evidence="2">Uncharacterized protein</fullName>
    </submittedName>
</protein>
<dbReference type="RefSeq" id="WP_386055531.1">
    <property type="nucleotide sequence ID" value="NZ_JBHTKL010000001.1"/>
</dbReference>
<keyword evidence="1" id="KW-0812">Transmembrane</keyword>